<comment type="similarity">
    <text evidence="2 9">Belongs to the mitochondrial pyruvate carrier (MPC) (TC 2.A.105) family.</text>
</comment>
<evidence type="ECO:0000256" key="5">
    <source>
        <dbReference type="ARBA" id="ARBA00022792"/>
    </source>
</evidence>
<sequence length="175" mass="19908">MQAATTLRMAVSKHGSVILRRFLFGQRCFTSSATPSEVKSVSRFASLDAKIERALPARWQPIWNHPAGLKTIHFWAPMFKWCLVIAGLADYARPPEKLSVSQSAALAATGMIWSRYSMVVIPKNWNLFSVNIFLAFTGLMQLTRIYMYHQSKKEEFAALHKCGRHDSQRNNVKHP</sequence>
<dbReference type="GO" id="GO:0005743">
    <property type="term" value="C:mitochondrial inner membrane"/>
    <property type="evidence" value="ECO:0007669"/>
    <property type="project" value="UniProtKB-SubCell"/>
</dbReference>
<evidence type="ECO:0000256" key="8">
    <source>
        <dbReference type="ARBA" id="ARBA00023136"/>
    </source>
</evidence>
<proteinExistence type="inferred from homology"/>
<accession>A0A914A899</accession>
<feature type="transmembrane region" description="Helical" evidence="9">
    <location>
        <begin position="127"/>
        <end position="147"/>
    </location>
</feature>
<evidence type="ECO:0000256" key="7">
    <source>
        <dbReference type="ARBA" id="ARBA00023128"/>
    </source>
</evidence>
<dbReference type="Pfam" id="PF03650">
    <property type="entry name" value="MPC"/>
    <property type="match status" value="1"/>
</dbReference>
<evidence type="ECO:0000256" key="1">
    <source>
        <dbReference type="ARBA" id="ARBA00004448"/>
    </source>
</evidence>
<dbReference type="OrthoDB" id="869189at2759"/>
<evidence type="ECO:0000313" key="10">
    <source>
        <dbReference type="EnsemblMetazoa" id="XP_038059649.1"/>
    </source>
</evidence>
<keyword evidence="5 9" id="KW-0999">Mitochondrion inner membrane</keyword>
<comment type="subcellular location">
    <subcellularLocation>
        <location evidence="1 9">Mitochondrion inner membrane</location>
        <topology evidence="1 9">Multi-pass membrane protein</topology>
    </subcellularLocation>
</comment>
<dbReference type="PANTHER" id="PTHR14154">
    <property type="entry name" value="UPF0041 BRAIN PROTEIN 44-RELATED"/>
    <property type="match status" value="1"/>
</dbReference>
<keyword evidence="3 9" id="KW-0813">Transport</keyword>
<organism evidence="10 11">
    <name type="scientific">Patiria miniata</name>
    <name type="common">Bat star</name>
    <name type="synonym">Asterina miniata</name>
    <dbReference type="NCBI Taxonomy" id="46514"/>
    <lineage>
        <taxon>Eukaryota</taxon>
        <taxon>Metazoa</taxon>
        <taxon>Echinodermata</taxon>
        <taxon>Eleutherozoa</taxon>
        <taxon>Asterozoa</taxon>
        <taxon>Asteroidea</taxon>
        <taxon>Valvatacea</taxon>
        <taxon>Valvatida</taxon>
        <taxon>Asterinidae</taxon>
        <taxon>Patiria</taxon>
    </lineage>
</organism>
<keyword evidence="4 9" id="KW-0812">Transmembrane</keyword>
<keyword evidence="8 9" id="KW-0472">Membrane</keyword>
<dbReference type="EnsemblMetazoa" id="XM_038203721.1">
    <property type="protein sequence ID" value="XP_038059649.1"/>
    <property type="gene ID" value="LOC119730714"/>
</dbReference>
<keyword evidence="7 9" id="KW-0496">Mitochondrion</keyword>
<dbReference type="OMA" id="HFWAPMF"/>
<dbReference type="GeneID" id="119730714"/>
<evidence type="ECO:0000256" key="4">
    <source>
        <dbReference type="ARBA" id="ARBA00022692"/>
    </source>
</evidence>
<dbReference type="Proteomes" id="UP000887568">
    <property type="component" value="Unplaced"/>
</dbReference>
<dbReference type="InterPro" id="IPR005336">
    <property type="entry name" value="MPC"/>
</dbReference>
<keyword evidence="6 9" id="KW-1133">Transmembrane helix</keyword>
<protein>
    <recommendedName>
        <fullName evidence="9">Mitochondrial pyruvate carrier</fullName>
    </recommendedName>
</protein>
<evidence type="ECO:0000256" key="9">
    <source>
        <dbReference type="RuleBase" id="RU363100"/>
    </source>
</evidence>
<dbReference type="AlphaFoldDB" id="A0A914A899"/>
<reference evidence="10" key="1">
    <citation type="submission" date="2022-11" db="UniProtKB">
        <authorList>
            <consortium name="EnsemblMetazoa"/>
        </authorList>
    </citation>
    <scope>IDENTIFICATION</scope>
</reference>
<evidence type="ECO:0000313" key="11">
    <source>
        <dbReference type="Proteomes" id="UP000887568"/>
    </source>
</evidence>
<keyword evidence="11" id="KW-1185">Reference proteome</keyword>
<dbReference type="RefSeq" id="XP_038059649.1">
    <property type="nucleotide sequence ID" value="XM_038203721.1"/>
</dbReference>
<evidence type="ECO:0000256" key="6">
    <source>
        <dbReference type="ARBA" id="ARBA00022989"/>
    </source>
</evidence>
<evidence type="ECO:0000256" key="2">
    <source>
        <dbReference type="ARBA" id="ARBA00006416"/>
    </source>
</evidence>
<comment type="caution">
    <text evidence="9">Lacks conserved residue(s) required for the propagation of feature annotation.</text>
</comment>
<name>A0A914A899_PATMI</name>
<dbReference type="GO" id="GO:0006850">
    <property type="term" value="P:pyruvate import into mitochondria"/>
    <property type="evidence" value="ECO:0007669"/>
    <property type="project" value="InterPro"/>
</dbReference>
<evidence type="ECO:0000256" key="3">
    <source>
        <dbReference type="ARBA" id="ARBA00022448"/>
    </source>
</evidence>
<comment type="function">
    <text evidence="9">Mediates the uptake of pyruvate into mitochondria.</text>
</comment>